<dbReference type="InterPro" id="IPR037066">
    <property type="entry name" value="Plug_dom_sf"/>
</dbReference>
<dbReference type="Gene3D" id="2.40.170.20">
    <property type="entry name" value="TonB-dependent receptor, beta-barrel domain"/>
    <property type="match status" value="1"/>
</dbReference>
<dbReference type="Proteomes" id="UP001595818">
    <property type="component" value="Unassembled WGS sequence"/>
</dbReference>
<evidence type="ECO:0000256" key="5">
    <source>
        <dbReference type="ARBA" id="ARBA00023077"/>
    </source>
</evidence>
<dbReference type="PROSITE" id="PS52016">
    <property type="entry name" value="TONB_DEPENDENT_REC_3"/>
    <property type="match status" value="1"/>
</dbReference>
<keyword evidence="13" id="KW-1185">Reference proteome</keyword>
<evidence type="ECO:0000259" key="11">
    <source>
        <dbReference type="Pfam" id="PF07715"/>
    </source>
</evidence>
<evidence type="ECO:0000256" key="1">
    <source>
        <dbReference type="ARBA" id="ARBA00004571"/>
    </source>
</evidence>
<dbReference type="RefSeq" id="WP_377064995.1">
    <property type="nucleotide sequence ID" value="NZ_JBHSJJ010000006.1"/>
</dbReference>
<organism evidence="12 13">
    <name type="scientific">Negadavirga shengliensis</name>
    <dbReference type="NCBI Taxonomy" id="1389218"/>
    <lineage>
        <taxon>Bacteria</taxon>
        <taxon>Pseudomonadati</taxon>
        <taxon>Bacteroidota</taxon>
        <taxon>Cytophagia</taxon>
        <taxon>Cytophagales</taxon>
        <taxon>Cyclobacteriaceae</taxon>
        <taxon>Negadavirga</taxon>
    </lineage>
</organism>
<comment type="subcellular location">
    <subcellularLocation>
        <location evidence="1 8">Cell outer membrane</location>
        <topology evidence="1 8">Multi-pass membrane protein</topology>
    </subcellularLocation>
</comment>
<dbReference type="InterPro" id="IPR008969">
    <property type="entry name" value="CarboxyPept-like_regulatory"/>
</dbReference>
<keyword evidence="2 8" id="KW-0813">Transport</keyword>
<dbReference type="InterPro" id="IPR023996">
    <property type="entry name" value="TonB-dep_OMP_SusC/RagA"/>
</dbReference>
<keyword evidence="5 9" id="KW-0798">TonB box</keyword>
<evidence type="ECO:0000313" key="13">
    <source>
        <dbReference type="Proteomes" id="UP001595818"/>
    </source>
</evidence>
<protein>
    <submittedName>
        <fullName evidence="12">SusC/RagA family TonB-linked outer membrane protein</fullName>
    </submittedName>
</protein>
<dbReference type="SUPFAM" id="SSF49464">
    <property type="entry name" value="Carboxypeptidase regulatory domain-like"/>
    <property type="match status" value="1"/>
</dbReference>
<comment type="similarity">
    <text evidence="8 9">Belongs to the TonB-dependent receptor family.</text>
</comment>
<gene>
    <name evidence="12" type="ORF">ACFPFU_12590</name>
</gene>
<dbReference type="Pfam" id="PF00593">
    <property type="entry name" value="TonB_dep_Rec_b-barrel"/>
    <property type="match status" value="1"/>
</dbReference>
<dbReference type="EMBL" id="JBHSJJ010000006">
    <property type="protein sequence ID" value="MFC4872529.1"/>
    <property type="molecule type" value="Genomic_DNA"/>
</dbReference>
<dbReference type="InterPro" id="IPR023997">
    <property type="entry name" value="TonB-dep_OMP_SusC/RagA_CS"/>
</dbReference>
<dbReference type="Pfam" id="PF07715">
    <property type="entry name" value="Plug"/>
    <property type="match status" value="1"/>
</dbReference>
<proteinExistence type="inferred from homology"/>
<evidence type="ECO:0000313" key="12">
    <source>
        <dbReference type="EMBL" id="MFC4872529.1"/>
    </source>
</evidence>
<keyword evidence="3 8" id="KW-1134">Transmembrane beta strand</keyword>
<evidence type="ECO:0000259" key="10">
    <source>
        <dbReference type="Pfam" id="PF00593"/>
    </source>
</evidence>
<dbReference type="SUPFAM" id="SSF56935">
    <property type="entry name" value="Porins"/>
    <property type="match status" value="1"/>
</dbReference>
<evidence type="ECO:0000256" key="3">
    <source>
        <dbReference type="ARBA" id="ARBA00022452"/>
    </source>
</evidence>
<dbReference type="Gene3D" id="2.60.40.1120">
    <property type="entry name" value="Carboxypeptidase-like, regulatory domain"/>
    <property type="match status" value="1"/>
</dbReference>
<feature type="domain" description="TonB-dependent receptor-like beta-barrel" evidence="10">
    <location>
        <begin position="419"/>
        <end position="961"/>
    </location>
</feature>
<reference evidence="13" key="1">
    <citation type="journal article" date="2019" name="Int. J. Syst. Evol. Microbiol.">
        <title>The Global Catalogue of Microorganisms (GCM) 10K type strain sequencing project: providing services to taxonomists for standard genome sequencing and annotation.</title>
        <authorList>
            <consortium name="The Broad Institute Genomics Platform"/>
            <consortium name="The Broad Institute Genome Sequencing Center for Infectious Disease"/>
            <person name="Wu L."/>
            <person name="Ma J."/>
        </authorList>
    </citation>
    <scope>NUCLEOTIDE SEQUENCE [LARGE SCALE GENOMIC DNA]</scope>
    <source>
        <strain evidence="13">CGMCC 4.7466</strain>
    </source>
</reference>
<dbReference type="InterPro" id="IPR012910">
    <property type="entry name" value="Plug_dom"/>
</dbReference>
<dbReference type="Pfam" id="PF13715">
    <property type="entry name" value="CarbopepD_reg_2"/>
    <property type="match status" value="1"/>
</dbReference>
<dbReference type="NCBIfam" id="TIGR04057">
    <property type="entry name" value="SusC_RagA_signa"/>
    <property type="match status" value="1"/>
</dbReference>
<evidence type="ECO:0000256" key="6">
    <source>
        <dbReference type="ARBA" id="ARBA00023136"/>
    </source>
</evidence>
<keyword evidence="7 8" id="KW-0998">Cell outer membrane</keyword>
<dbReference type="InterPro" id="IPR036942">
    <property type="entry name" value="Beta-barrel_TonB_sf"/>
</dbReference>
<evidence type="ECO:0000256" key="4">
    <source>
        <dbReference type="ARBA" id="ARBA00022692"/>
    </source>
</evidence>
<feature type="domain" description="TonB-dependent receptor plug" evidence="11">
    <location>
        <begin position="105"/>
        <end position="229"/>
    </location>
</feature>
<dbReference type="InterPro" id="IPR039426">
    <property type="entry name" value="TonB-dep_rcpt-like"/>
</dbReference>
<comment type="caution">
    <text evidence="12">The sequence shown here is derived from an EMBL/GenBank/DDBJ whole genome shotgun (WGS) entry which is preliminary data.</text>
</comment>
<evidence type="ECO:0000256" key="9">
    <source>
        <dbReference type="RuleBase" id="RU003357"/>
    </source>
</evidence>
<keyword evidence="6 8" id="KW-0472">Membrane</keyword>
<dbReference type="NCBIfam" id="TIGR04056">
    <property type="entry name" value="OMP_RagA_SusC"/>
    <property type="match status" value="1"/>
</dbReference>
<sequence length="1003" mass="110462">MNVKVSNAFQREGDKITVQGKVSDESGMEMPGVLIRITGTGEGTSTDASGNYSIQVSPDAVLIFSFMGYESQEIPVGSRSEINTVMAEDIGQLEEIVVVGYGVVDKKDITGSVNSLRSRDFNPGVQMSVDQMIQGRAPGVQVTQASSEPGGGISIRIRGASSITAGNEPLYVIDGLPITNFPAPGSAVDANPNPRNPLNALNPEDVESIEVLKDASATAIYGSRGANGVILITTKRGNRGKMKVEYNTYVGMQEVARKLDVLSAPEYMNFLNDLRAESGGNPVFTQEEIAAIGNGTNWQDEIFRTAPVQNHQLSFSGGSSDTQYYLSLNYMDQEGVVINSGAKRYTARINLNHTLDRFNFGLNLNTSVLQDNYVPFGLGINAGAGVIATALQMDPTMPVRNPDGSYSESNIVDLDNPVAIANTIFDEAETNRVFGSFFAEYSLTDNLKAKVNFGSDRQSIRRDGFVSKETKRGQLSNGQADIAQQDRSNYLAELTLSYDKEFEGSHRLNAVAGYTYQEFNGRGFNAGARNFPTDAFFTNNLSAGEQEQYVIGSGRFKNQLLSYLGRANYSFMNKYLITAAFRIDGSSRFGEENKFGYFPSLALGWRLVDEGVVSNMDLFSELKLRASYGVTGNQEIGNYQSQVLMGVTGDAIFNKSRNVGIAPVRLGNPDLKWETTRQVNVGLDYGFLEDRITGSVDYFVKNTNDLLLFLPIPRTSGFSTSLQNVGDVRNSGLEFLVNSHNIVGEFNWSTTFNLATVRNEVTNLGPLNRILQGGIRFIDQFSILEEGAPINAYFGYQVEGVFQSAEEIANSAQPNAQPGQLKYRDINNDGQINADDRTIIGSPFPDFTVGINNNFSYRGFDFSFFFDGSYGNEMLNFTRIDTENPIEFRRNRQDYVLERWTAENPSSEQPSFRSNPLQVNSRAVEDASFLRLRNLRLGYSFPRLQSRLISSLSMYLTGQNLFTITNYSGFNPDVSVLGTSNLRVDYNAYPLAKIYTIGINIGI</sequence>
<evidence type="ECO:0000256" key="2">
    <source>
        <dbReference type="ARBA" id="ARBA00022448"/>
    </source>
</evidence>
<keyword evidence="4 8" id="KW-0812">Transmembrane</keyword>
<evidence type="ECO:0000256" key="8">
    <source>
        <dbReference type="PROSITE-ProRule" id="PRU01360"/>
    </source>
</evidence>
<dbReference type="Gene3D" id="2.170.130.10">
    <property type="entry name" value="TonB-dependent receptor, plug domain"/>
    <property type="match status" value="1"/>
</dbReference>
<accession>A0ABV9T252</accession>
<dbReference type="InterPro" id="IPR000531">
    <property type="entry name" value="Beta-barrel_TonB"/>
</dbReference>
<evidence type="ECO:0000256" key="7">
    <source>
        <dbReference type="ARBA" id="ARBA00023237"/>
    </source>
</evidence>
<name>A0ABV9T252_9BACT</name>